<protein>
    <submittedName>
        <fullName evidence="1">Uncharacterized protein</fullName>
    </submittedName>
</protein>
<evidence type="ECO:0000313" key="2">
    <source>
        <dbReference type="Proteomes" id="UP000654075"/>
    </source>
</evidence>
<evidence type="ECO:0000313" key="1">
    <source>
        <dbReference type="EMBL" id="CAE8608901.1"/>
    </source>
</evidence>
<sequence length="187" mass="20373">MRFHIAPASATERTGQEAVRTTAPVLAEVLDSGTVWVGRQLVLYPPTPLPQTSLSPLKSFACRALASIADAMEPPMPLSGRFRGSLRSLSGRAELSTSSCLAASLRRSLMHRPRRGTGSLQACSSQQPACGSQLHRPRLTGNRVLTSAQPPLGMFRWLSRNVKQACRTIDWAQTMTFPVQCLAQFRA</sequence>
<reference evidence="1" key="1">
    <citation type="submission" date="2021-02" db="EMBL/GenBank/DDBJ databases">
        <authorList>
            <person name="Dougan E. K."/>
            <person name="Rhodes N."/>
            <person name="Thang M."/>
            <person name="Chan C."/>
        </authorList>
    </citation>
    <scope>NUCLEOTIDE SEQUENCE</scope>
</reference>
<accession>A0A813F7U9</accession>
<dbReference type="EMBL" id="CAJNNV010024080">
    <property type="protein sequence ID" value="CAE8608901.1"/>
    <property type="molecule type" value="Genomic_DNA"/>
</dbReference>
<name>A0A813F7U9_POLGL</name>
<gene>
    <name evidence="1" type="ORF">PGLA1383_LOCUS26726</name>
</gene>
<organism evidence="1 2">
    <name type="scientific">Polarella glacialis</name>
    <name type="common">Dinoflagellate</name>
    <dbReference type="NCBI Taxonomy" id="89957"/>
    <lineage>
        <taxon>Eukaryota</taxon>
        <taxon>Sar</taxon>
        <taxon>Alveolata</taxon>
        <taxon>Dinophyceae</taxon>
        <taxon>Suessiales</taxon>
        <taxon>Suessiaceae</taxon>
        <taxon>Polarella</taxon>
    </lineage>
</organism>
<dbReference type="AlphaFoldDB" id="A0A813F7U9"/>
<dbReference type="Proteomes" id="UP000654075">
    <property type="component" value="Unassembled WGS sequence"/>
</dbReference>
<proteinExistence type="predicted"/>
<keyword evidence="2" id="KW-1185">Reference proteome</keyword>
<comment type="caution">
    <text evidence="1">The sequence shown here is derived from an EMBL/GenBank/DDBJ whole genome shotgun (WGS) entry which is preliminary data.</text>
</comment>